<accession>A0ABV9NI83</accession>
<gene>
    <name evidence="2" type="ORF">ACFO3Q_04990</name>
</gene>
<organism evidence="2 3">
    <name type="scientific">Coralloluteibacterium thermophilum</name>
    <dbReference type="NCBI Taxonomy" id="2707049"/>
    <lineage>
        <taxon>Bacteria</taxon>
        <taxon>Pseudomonadati</taxon>
        <taxon>Pseudomonadota</taxon>
        <taxon>Gammaproteobacteria</taxon>
        <taxon>Lysobacterales</taxon>
        <taxon>Lysobacteraceae</taxon>
        <taxon>Coralloluteibacterium</taxon>
    </lineage>
</organism>
<name>A0ABV9NI83_9GAMM</name>
<dbReference type="PROSITE" id="PS51257">
    <property type="entry name" value="PROKAR_LIPOPROTEIN"/>
    <property type="match status" value="1"/>
</dbReference>
<evidence type="ECO:0000313" key="3">
    <source>
        <dbReference type="Proteomes" id="UP001595892"/>
    </source>
</evidence>
<evidence type="ECO:0000256" key="1">
    <source>
        <dbReference type="SAM" id="SignalP"/>
    </source>
</evidence>
<dbReference type="RefSeq" id="WP_377003534.1">
    <property type="nucleotide sequence ID" value="NZ_JBHSGG010000014.1"/>
</dbReference>
<proteinExistence type="predicted"/>
<keyword evidence="1" id="KW-0732">Signal</keyword>
<feature type="chain" id="PRO_5047264437" evidence="1">
    <location>
        <begin position="24"/>
        <end position="152"/>
    </location>
</feature>
<comment type="caution">
    <text evidence="2">The sequence shown here is derived from an EMBL/GenBank/DDBJ whole genome shotgun (WGS) entry which is preliminary data.</text>
</comment>
<dbReference type="EMBL" id="JBHSGG010000014">
    <property type="protein sequence ID" value="MFC4727525.1"/>
    <property type="molecule type" value="Genomic_DNA"/>
</dbReference>
<evidence type="ECO:0000313" key="2">
    <source>
        <dbReference type="EMBL" id="MFC4727525.1"/>
    </source>
</evidence>
<keyword evidence="3" id="KW-1185">Reference proteome</keyword>
<protein>
    <submittedName>
        <fullName evidence="2">Uncharacterized protein</fullName>
    </submittedName>
</protein>
<reference evidence="3" key="1">
    <citation type="journal article" date="2019" name="Int. J. Syst. Evol. Microbiol.">
        <title>The Global Catalogue of Microorganisms (GCM) 10K type strain sequencing project: providing services to taxonomists for standard genome sequencing and annotation.</title>
        <authorList>
            <consortium name="The Broad Institute Genomics Platform"/>
            <consortium name="The Broad Institute Genome Sequencing Center for Infectious Disease"/>
            <person name="Wu L."/>
            <person name="Ma J."/>
        </authorList>
    </citation>
    <scope>NUCLEOTIDE SEQUENCE [LARGE SCALE GENOMIC DNA]</scope>
    <source>
        <strain evidence="3">CGMCC 1.13574</strain>
    </source>
</reference>
<sequence>MKRTAASVLALVAATACSPAAQAQAHGCRDCGTVTEVARSYDTQREGRGVRGAAGLFGALLGSLADGGHGIAGPGVVPVGTAVRGAQVREPRPRDAYHVTVRMDDGRYASFDQASGYGLRPGDRVEVLDREAMPLDPRDDGYHVGYTAYGTY</sequence>
<dbReference type="Proteomes" id="UP001595892">
    <property type="component" value="Unassembled WGS sequence"/>
</dbReference>
<feature type="signal peptide" evidence="1">
    <location>
        <begin position="1"/>
        <end position="23"/>
    </location>
</feature>